<dbReference type="PANTHER" id="PTHR34849:SF3">
    <property type="entry name" value="SSR2962 PROTEIN"/>
    <property type="match status" value="1"/>
</dbReference>
<evidence type="ECO:0008006" key="3">
    <source>
        <dbReference type="Google" id="ProtNLM"/>
    </source>
</evidence>
<evidence type="ECO:0000313" key="2">
    <source>
        <dbReference type="Proteomes" id="UP000078543"/>
    </source>
</evidence>
<reference evidence="1 2" key="1">
    <citation type="submission" date="2016-04" db="EMBL/GenBank/DDBJ databases">
        <title>Draft genome sequence of freshwater magnetotactic bacteria Magnetospirillum marisnigri SP-1 and Magnetospirillum moscoviense BB-1.</title>
        <authorList>
            <person name="Koziaeva V."/>
            <person name="Dziuba M.V."/>
            <person name="Ivanov T.M."/>
            <person name="Kuznetsov B."/>
            <person name="Grouzdev D.S."/>
        </authorList>
    </citation>
    <scope>NUCLEOTIDE SEQUENCE [LARGE SCALE GENOMIC DNA]</scope>
    <source>
        <strain evidence="1 2">BB-1</strain>
    </source>
</reference>
<keyword evidence="2" id="KW-1185">Reference proteome</keyword>
<name>A0A178MUU7_9PROT</name>
<dbReference type="Pfam" id="PF04255">
    <property type="entry name" value="DUF433"/>
    <property type="match status" value="1"/>
</dbReference>
<dbReference type="InterPro" id="IPR036388">
    <property type="entry name" value="WH-like_DNA-bd_sf"/>
</dbReference>
<dbReference type="InterPro" id="IPR009057">
    <property type="entry name" value="Homeodomain-like_sf"/>
</dbReference>
<dbReference type="InterPro" id="IPR007367">
    <property type="entry name" value="DUF433"/>
</dbReference>
<gene>
    <name evidence="1" type="ORF">A6A05_10435</name>
</gene>
<accession>A0A178MUU7</accession>
<dbReference type="Gene3D" id="1.10.10.10">
    <property type="entry name" value="Winged helix-like DNA-binding domain superfamily/Winged helix DNA-binding domain"/>
    <property type="match status" value="1"/>
</dbReference>
<evidence type="ECO:0000313" key="1">
    <source>
        <dbReference type="EMBL" id="OAN52786.1"/>
    </source>
</evidence>
<dbReference type="OrthoDB" id="200074at2"/>
<dbReference type="EMBL" id="LWQU01000128">
    <property type="protein sequence ID" value="OAN52786.1"/>
    <property type="molecule type" value="Genomic_DNA"/>
</dbReference>
<comment type="caution">
    <text evidence="1">The sequence shown here is derived from an EMBL/GenBank/DDBJ whole genome shotgun (WGS) entry which is preliminary data.</text>
</comment>
<proteinExistence type="predicted"/>
<protein>
    <recommendedName>
        <fullName evidence="3">Antitoxin</fullName>
    </recommendedName>
</protein>
<dbReference type="SUPFAM" id="SSF46689">
    <property type="entry name" value="Homeodomain-like"/>
    <property type="match status" value="1"/>
</dbReference>
<dbReference type="AlphaFoldDB" id="A0A178MUU7"/>
<dbReference type="Proteomes" id="UP000078543">
    <property type="component" value="Unassembled WGS sequence"/>
</dbReference>
<dbReference type="PANTHER" id="PTHR34849">
    <property type="entry name" value="SSL5025 PROTEIN"/>
    <property type="match status" value="1"/>
</dbReference>
<organism evidence="1 2">
    <name type="scientific">Magnetospirillum moscoviense</name>
    <dbReference type="NCBI Taxonomy" id="1437059"/>
    <lineage>
        <taxon>Bacteria</taxon>
        <taxon>Pseudomonadati</taxon>
        <taxon>Pseudomonadota</taxon>
        <taxon>Alphaproteobacteria</taxon>
        <taxon>Rhodospirillales</taxon>
        <taxon>Rhodospirillaceae</taxon>
        <taxon>Magnetospirillum</taxon>
    </lineage>
</organism>
<sequence>MIMAARKPTPALVVSDDDVMGGMPVVAGTRIPAETVLAEVRTGKSRFDIFRSYPSLPADGIDACLAWEKAGRPPCATRS</sequence>